<dbReference type="Pfam" id="PF14085">
    <property type="entry name" value="DUF4265"/>
    <property type="match status" value="1"/>
</dbReference>
<proteinExistence type="predicted"/>
<dbReference type="KEGG" id="pex:IZT61_01965"/>
<dbReference type="Proteomes" id="UP000594759">
    <property type="component" value="Chromosome"/>
</dbReference>
<dbReference type="AlphaFoldDB" id="A0A7S9L086"/>
<protein>
    <submittedName>
        <fullName evidence="1">DUF4265 domain-containing protein</fullName>
    </submittedName>
</protein>
<dbReference type="InterPro" id="IPR025361">
    <property type="entry name" value="DUF4265"/>
</dbReference>
<reference evidence="1 2" key="1">
    <citation type="submission" date="2020-11" db="EMBL/GenBank/DDBJ databases">
        <title>Pedobacter endophytica, an endophytic bacteria isolated form Carex pumila.</title>
        <authorList>
            <person name="Peng Y."/>
            <person name="Jiang L."/>
            <person name="Lee J."/>
        </authorList>
    </citation>
    <scope>NUCLEOTIDE SEQUENCE [LARGE SCALE GENOMIC DNA]</scope>
    <source>
        <strain evidence="1 2">JBR3-12</strain>
    </source>
</reference>
<keyword evidence="2" id="KW-1185">Reference proteome</keyword>
<dbReference type="RefSeq" id="WP_196099532.1">
    <property type="nucleotide sequence ID" value="NZ_CP064939.1"/>
</dbReference>
<name>A0A7S9L086_9SPHI</name>
<gene>
    <name evidence="1" type="ORF">IZT61_01965</name>
</gene>
<organism evidence="1 2">
    <name type="scientific">Pedobacter endophyticus</name>
    <dbReference type="NCBI Taxonomy" id="2789740"/>
    <lineage>
        <taxon>Bacteria</taxon>
        <taxon>Pseudomonadati</taxon>
        <taxon>Bacteroidota</taxon>
        <taxon>Sphingobacteriia</taxon>
        <taxon>Sphingobacteriales</taxon>
        <taxon>Sphingobacteriaceae</taxon>
        <taxon>Pedobacter</taxon>
    </lineage>
</organism>
<dbReference type="EMBL" id="CP064939">
    <property type="protein sequence ID" value="QPH40075.1"/>
    <property type="molecule type" value="Genomic_DNA"/>
</dbReference>
<evidence type="ECO:0000313" key="1">
    <source>
        <dbReference type="EMBL" id="QPH40075.1"/>
    </source>
</evidence>
<evidence type="ECO:0000313" key="2">
    <source>
        <dbReference type="Proteomes" id="UP000594759"/>
    </source>
</evidence>
<accession>A0A7S9L086</accession>
<sequence length="154" mass="17448">MAEEEYEKILFQFHSDVLDEETIETMWAVVIDKEKGLYKLDSIPFYAPDVAADDIIYAEFDEDQERLTYRNTVEASGNSTVQVVILDSGTDTNEIREMFDSLGCTSEKYNEGYFVIDVPSSLDYSAVQNRLTELQNAGIIGYAESCLSKKHGLE</sequence>